<organism evidence="2 3">
    <name type="scientific">Mycena maculata</name>
    <dbReference type="NCBI Taxonomy" id="230809"/>
    <lineage>
        <taxon>Eukaryota</taxon>
        <taxon>Fungi</taxon>
        <taxon>Dikarya</taxon>
        <taxon>Basidiomycota</taxon>
        <taxon>Agaricomycotina</taxon>
        <taxon>Agaricomycetes</taxon>
        <taxon>Agaricomycetidae</taxon>
        <taxon>Agaricales</taxon>
        <taxon>Marasmiineae</taxon>
        <taxon>Mycenaceae</taxon>
        <taxon>Mycena</taxon>
    </lineage>
</organism>
<sequence length="132" mass="14545">MHGSALRFVNALHAAAPLRVHALLPSPSSRHTLPLPLCRHWPPPPRLTAPDAENSSFQMPLSRSSPPRPSPLPLDQYRALPPRHAFSKAIYSPPLSLPPATLYAFYVALSTFSHALEDLTHSTLLKYLLCSL</sequence>
<name>A0AAD7JG93_9AGAR</name>
<dbReference type="Proteomes" id="UP001215280">
    <property type="component" value="Unassembled WGS sequence"/>
</dbReference>
<gene>
    <name evidence="2" type="ORF">DFH07DRAFT_956953</name>
</gene>
<dbReference type="EMBL" id="JARJLG010000044">
    <property type="protein sequence ID" value="KAJ7761931.1"/>
    <property type="molecule type" value="Genomic_DNA"/>
</dbReference>
<dbReference type="AlphaFoldDB" id="A0AAD7JG93"/>
<evidence type="ECO:0000313" key="2">
    <source>
        <dbReference type="EMBL" id="KAJ7761931.1"/>
    </source>
</evidence>
<reference evidence="2" key="1">
    <citation type="submission" date="2023-03" db="EMBL/GenBank/DDBJ databases">
        <title>Massive genome expansion in bonnet fungi (Mycena s.s.) driven by repeated elements and novel gene families across ecological guilds.</title>
        <authorList>
            <consortium name="Lawrence Berkeley National Laboratory"/>
            <person name="Harder C.B."/>
            <person name="Miyauchi S."/>
            <person name="Viragh M."/>
            <person name="Kuo A."/>
            <person name="Thoen E."/>
            <person name="Andreopoulos B."/>
            <person name="Lu D."/>
            <person name="Skrede I."/>
            <person name="Drula E."/>
            <person name="Henrissat B."/>
            <person name="Morin E."/>
            <person name="Kohler A."/>
            <person name="Barry K."/>
            <person name="LaButti K."/>
            <person name="Morin E."/>
            <person name="Salamov A."/>
            <person name="Lipzen A."/>
            <person name="Mereny Z."/>
            <person name="Hegedus B."/>
            <person name="Baldrian P."/>
            <person name="Stursova M."/>
            <person name="Weitz H."/>
            <person name="Taylor A."/>
            <person name="Grigoriev I.V."/>
            <person name="Nagy L.G."/>
            <person name="Martin F."/>
            <person name="Kauserud H."/>
        </authorList>
    </citation>
    <scope>NUCLEOTIDE SEQUENCE</scope>
    <source>
        <strain evidence="2">CBHHK188m</strain>
    </source>
</reference>
<evidence type="ECO:0000256" key="1">
    <source>
        <dbReference type="SAM" id="MobiDB-lite"/>
    </source>
</evidence>
<proteinExistence type="predicted"/>
<accession>A0AAD7JG93</accession>
<protein>
    <submittedName>
        <fullName evidence="2">Uncharacterized protein</fullName>
    </submittedName>
</protein>
<feature type="region of interest" description="Disordered" evidence="1">
    <location>
        <begin position="44"/>
        <end position="74"/>
    </location>
</feature>
<evidence type="ECO:0000313" key="3">
    <source>
        <dbReference type="Proteomes" id="UP001215280"/>
    </source>
</evidence>
<comment type="caution">
    <text evidence="2">The sequence shown here is derived from an EMBL/GenBank/DDBJ whole genome shotgun (WGS) entry which is preliminary data.</text>
</comment>
<keyword evidence="3" id="KW-1185">Reference proteome</keyword>